<keyword evidence="3" id="KW-0804">Transcription</keyword>
<dbReference type="InterPro" id="IPR036388">
    <property type="entry name" value="WH-like_DNA-bd_sf"/>
</dbReference>
<dbReference type="PANTHER" id="PTHR34580:SF1">
    <property type="entry name" value="PROTEIN PAFC"/>
    <property type="match status" value="1"/>
</dbReference>
<feature type="domain" description="WCX" evidence="7">
    <location>
        <begin position="262"/>
        <end position="337"/>
    </location>
</feature>
<sequence length="350" mass="39516">MGKKKTTVPANIPGRRDADRRVRQSERIARVLQILNLIQSRGRWNVTAIAQEIGCSTRTVHRDLNVLEFCGVPFYFSEEEQCYRVRSDYRFPTLMLTDEEALGQAVATAISRAPGLDIGLGATPTTTRLASASKDETKQVIADAMSLVDVFDLKLADHSRHGEILKTIQLALLGANQVTGVYESPYEDSPVKLTIHPYRLCLLKQAWYVIGHIEGESQPKTFRAARFKSLRQMGAVAERPNDFDLREYFGNAWSVYRGEQSYDVELRFDASVARTIVETQWHHTQQTTDHRDGCVTLKFTVDGLDEIERWVLGWAGSVKIIEPKELRLSVIEKLRKAISDNSDTNATVDC</sequence>
<evidence type="ECO:0000256" key="1">
    <source>
        <dbReference type="ARBA" id="ARBA00023015"/>
    </source>
</evidence>
<evidence type="ECO:0000259" key="6">
    <source>
        <dbReference type="Pfam" id="PF13280"/>
    </source>
</evidence>
<evidence type="ECO:0000256" key="2">
    <source>
        <dbReference type="ARBA" id="ARBA00023125"/>
    </source>
</evidence>
<comment type="caution">
    <text evidence="8">The sequence shown here is derived from an EMBL/GenBank/DDBJ whole genome shotgun (WGS) entry which is preliminary data.</text>
</comment>
<evidence type="ECO:0000313" key="9">
    <source>
        <dbReference type="Proteomes" id="UP000322699"/>
    </source>
</evidence>
<dbReference type="OrthoDB" id="9767131at2"/>
<dbReference type="InterPro" id="IPR057727">
    <property type="entry name" value="WCX_dom"/>
</dbReference>
<dbReference type="PROSITE" id="PS52050">
    <property type="entry name" value="WYL"/>
    <property type="match status" value="1"/>
</dbReference>
<feature type="domain" description="Helix-turn-helix type 11" evidence="5">
    <location>
        <begin position="30"/>
        <end position="74"/>
    </location>
</feature>
<dbReference type="PANTHER" id="PTHR34580">
    <property type="match status" value="1"/>
</dbReference>
<dbReference type="GO" id="GO:0003700">
    <property type="term" value="F:DNA-binding transcription factor activity"/>
    <property type="evidence" value="ECO:0007669"/>
    <property type="project" value="InterPro"/>
</dbReference>
<dbReference type="SUPFAM" id="SSF46785">
    <property type="entry name" value="Winged helix' DNA-binding domain"/>
    <property type="match status" value="1"/>
</dbReference>
<dbReference type="Pfam" id="PF13280">
    <property type="entry name" value="WYL"/>
    <property type="match status" value="1"/>
</dbReference>
<dbReference type="InterPro" id="IPR028349">
    <property type="entry name" value="PafC-like"/>
</dbReference>
<organism evidence="8 9">
    <name type="scientific">Rubripirellula obstinata</name>
    <dbReference type="NCBI Taxonomy" id="406547"/>
    <lineage>
        <taxon>Bacteria</taxon>
        <taxon>Pseudomonadati</taxon>
        <taxon>Planctomycetota</taxon>
        <taxon>Planctomycetia</taxon>
        <taxon>Pirellulales</taxon>
        <taxon>Pirellulaceae</taxon>
        <taxon>Rubripirellula</taxon>
    </lineage>
</organism>
<dbReference type="PROSITE" id="PS00894">
    <property type="entry name" value="HTH_DEOR_1"/>
    <property type="match status" value="1"/>
</dbReference>
<protein>
    <submittedName>
        <fullName evidence="8">HTH domain protein</fullName>
    </submittedName>
</protein>
<evidence type="ECO:0000259" key="7">
    <source>
        <dbReference type="Pfam" id="PF25583"/>
    </source>
</evidence>
<dbReference type="RefSeq" id="WP_068261726.1">
    <property type="nucleotide sequence ID" value="NZ_LWSK01000027.1"/>
</dbReference>
<dbReference type="InterPro" id="IPR051534">
    <property type="entry name" value="CBASS_pafABC_assoc_protein"/>
</dbReference>
<accession>A0A5B1CFP4</accession>
<evidence type="ECO:0000313" key="8">
    <source>
        <dbReference type="EMBL" id="KAA1258390.1"/>
    </source>
</evidence>
<dbReference type="InterPro" id="IPR026881">
    <property type="entry name" value="WYL_dom"/>
</dbReference>
<dbReference type="EMBL" id="VRLW01000001">
    <property type="protein sequence ID" value="KAA1258390.1"/>
    <property type="molecule type" value="Genomic_DNA"/>
</dbReference>
<dbReference type="Pfam" id="PF08279">
    <property type="entry name" value="HTH_11"/>
    <property type="match status" value="1"/>
</dbReference>
<evidence type="ECO:0000259" key="5">
    <source>
        <dbReference type="Pfam" id="PF08279"/>
    </source>
</evidence>
<dbReference type="Pfam" id="PF25583">
    <property type="entry name" value="WCX"/>
    <property type="match status" value="1"/>
</dbReference>
<gene>
    <name evidence="8" type="ORF">LF1_09090</name>
</gene>
<feature type="region of interest" description="Disordered" evidence="4">
    <location>
        <begin position="1"/>
        <end position="21"/>
    </location>
</feature>
<keyword evidence="2" id="KW-0238">DNA-binding</keyword>
<dbReference type="GO" id="GO:0003677">
    <property type="term" value="F:DNA binding"/>
    <property type="evidence" value="ECO:0007669"/>
    <property type="project" value="UniProtKB-KW"/>
</dbReference>
<keyword evidence="9" id="KW-1185">Reference proteome</keyword>
<dbReference type="Gene3D" id="1.10.10.10">
    <property type="entry name" value="Winged helix-like DNA-binding domain superfamily/Winged helix DNA-binding domain"/>
    <property type="match status" value="1"/>
</dbReference>
<dbReference type="InterPro" id="IPR036390">
    <property type="entry name" value="WH_DNA-bd_sf"/>
</dbReference>
<dbReference type="InterPro" id="IPR018356">
    <property type="entry name" value="Tscrpt_reg_HTH_DeoR_CS"/>
</dbReference>
<dbReference type="PIRSF" id="PIRSF016838">
    <property type="entry name" value="PafC"/>
    <property type="match status" value="1"/>
</dbReference>
<dbReference type="Proteomes" id="UP000322699">
    <property type="component" value="Unassembled WGS sequence"/>
</dbReference>
<evidence type="ECO:0000256" key="3">
    <source>
        <dbReference type="ARBA" id="ARBA00023163"/>
    </source>
</evidence>
<keyword evidence="1" id="KW-0805">Transcription regulation</keyword>
<dbReference type="InterPro" id="IPR013196">
    <property type="entry name" value="HTH_11"/>
</dbReference>
<reference evidence="8 9" key="1">
    <citation type="submission" date="2019-08" db="EMBL/GenBank/DDBJ databases">
        <title>Deep-cultivation of Planctomycetes and their phenomic and genomic characterization uncovers novel biology.</title>
        <authorList>
            <person name="Wiegand S."/>
            <person name="Jogler M."/>
            <person name="Boedeker C."/>
            <person name="Pinto D."/>
            <person name="Vollmers J."/>
            <person name="Rivas-Marin E."/>
            <person name="Kohn T."/>
            <person name="Peeters S.H."/>
            <person name="Heuer A."/>
            <person name="Rast P."/>
            <person name="Oberbeckmann S."/>
            <person name="Bunk B."/>
            <person name="Jeske O."/>
            <person name="Meyerdierks A."/>
            <person name="Storesund J.E."/>
            <person name="Kallscheuer N."/>
            <person name="Luecker S."/>
            <person name="Lage O.M."/>
            <person name="Pohl T."/>
            <person name="Merkel B.J."/>
            <person name="Hornburger P."/>
            <person name="Mueller R.-W."/>
            <person name="Bruemmer F."/>
            <person name="Labrenz M."/>
            <person name="Spormann A.M."/>
            <person name="Op Den Camp H."/>
            <person name="Overmann J."/>
            <person name="Amann R."/>
            <person name="Jetten M.S.M."/>
            <person name="Mascher T."/>
            <person name="Medema M.H."/>
            <person name="Devos D.P."/>
            <person name="Kaster A.-K."/>
            <person name="Ovreas L."/>
            <person name="Rohde M."/>
            <person name="Galperin M.Y."/>
            <person name="Jogler C."/>
        </authorList>
    </citation>
    <scope>NUCLEOTIDE SEQUENCE [LARGE SCALE GENOMIC DNA]</scope>
    <source>
        <strain evidence="8 9">LF1</strain>
    </source>
</reference>
<proteinExistence type="predicted"/>
<name>A0A5B1CFP4_9BACT</name>
<feature type="domain" description="WYL" evidence="6">
    <location>
        <begin position="163"/>
        <end position="231"/>
    </location>
</feature>
<dbReference type="AlphaFoldDB" id="A0A5B1CFP4"/>
<evidence type="ECO:0000256" key="4">
    <source>
        <dbReference type="SAM" id="MobiDB-lite"/>
    </source>
</evidence>